<dbReference type="InterPro" id="IPR036477">
    <property type="entry name" value="Formyl_transf_N_sf"/>
</dbReference>
<comment type="function">
    <text evidence="4">Catalyzes the transfer of a formyl group from 10-formyltetrahydrofolate to 5-phospho-ribosyl-glycinamide (GAR), producing 5-phospho-ribosyl-N-formylglycinamide (FGAR) and tetrahydrofolate.</text>
</comment>
<dbReference type="GO" id="GO:0006189">
    <property type="term" value="P:'de novo' IMP biosynthetic process"/>
    <property type="evidence" value="ECO:0007669"/>
    <property type="project" value="UniProtKB-UniRule"/>
</dbReference>
<keyword evidence="2 4" id="KW-0808">Transferase</keyword>
<dbReference type="InterPro" id="IPR002376">
    <property type="entry name" value="Formyl_transf_N"/>
</dbReference>
<dbReference type="GO" id="GO:0005737">
    <property type="term" value="C:cytoplasm"/>
    <property type="evidence" value="ECO:0007669"/>
    <property type="project" value="TreeGrafter"/>
</dbReference>
<feature type="binding site" evidence="4">
    <location>
        <position position="107"/>
    </location>
    <ligand>
        <name>(6R)-10-formyltetrahydrofolate</name>
        <dbReference type="ChEBI" id="CHEBI:195366"/>
    </ligand>
</feature>
<comment type="caution">
    <text evidence="4">Lacks conserved residue(s) required for the propagation of feature annotation.</text>
</comment>
<comment type="similarity">
    <text evidence="4">Belongs to the GART family.</text>
</comment>
<dbReference type="CDD" id="cd08645">
    <property type="entry name" value="FMT_core_GART"/>
    <property type="match status" value="1"/>
</dbReference>
<dbReference type="GO" id="GO:0004644">
    <property type="term" value="F:phosphoribosylglycinamide formyltransferase activity"/>
    <property type="evidence" value="ECO:0007669"/>
    <property type="project" value="UniProtKB-UniRule"/>
</dbReference>
<dbReference type="PANTHER" id="PTHR43369:SF2">
    <property type="entry name" value="PHOSPHORIBOSYLGLYCINAMIDE FORMYLTRANSFERASE"/>
    <property type="match status" value="1"/>
</dbReference>
<keyword evidence="3 4" id="KW-0658">Purine biosynthesis</keyword>
<dbReference type="Pfam" id="PF00551">
    <property type="entry name" value="Formyl_trans_N"/>
    <property type="match status" value="1"/>
</dbReference>
<protein>
    <recommendedName>
        <fullName evidence="4">Phosphoribosylglycinamide formyltransferase</fullName>
        <ecNumber evidence="4">2.1.2.2</ecNumber>
    </recommendedName>
    <alternativeName>
        <fullName evidence="4">5'-phosphoribosylglycinamide transformylase</fullName>
    </alternativeName>
    <alternativeName>
        <fullName evidence="4">GAR transformylase</fullName>
        <shortName evidence="4">GART</shortName>
    </alternativeName>
</protein>
<evidence type="ECO:0000313" key="6">
    <source>
        <dbReference type="EMBL" id="HIU47493.1"/>
    </source>
</evidence>
<evidence type="ECO:0000259" key="5">
    <source>
        <dbReference type="Pfam" id="PF00551"/>
    </source>
</evidence>
<dbReference type="Proteomes" id="UP000824123">
    <property type="component" value="Unassembled WGS sequence"/>
</dbReference>
<evidence type="ECO:0000256" key="4">
    <source>
        <dbReference type="HAMAP-Rule" id="MF_01930"/>
    </source>
</evidence>
<feature type="binding site" evidence="4">
    <location>
        <position position="59"/>
    </location>
    <ligand>
        <name>(6R)-10-formyltetrahydrofolate</name>
        <dbReference type="ChEBI" id="CHEBI:195366"/>
    </ligand>
</feature>
<proteinExistence type="inferred from homology"/>
<comment type="pathway">
    <text evidence="1 4">Purine metabolism; IMP biosynthesis via de novo pathway; N(2)-formyl-N(1)-(5-phospho-D-ribosyl)glycinamide from N(1)-(5-phospho-D-ribosyl)glycinamide (10-formyl THF route): step 1/1.</text>
</comment>
<name>A0A9D1LSW5_9FIRM</name>
<dbReference type="NCBIfam" id="TIGR00639">
    <property type="entry name" value="PurN"/>
    <property type="match status" value="1"/>
</dbReference>
<evidence type="ECO:0000256" key="1">
    <source>
        <dbReference type="ARBA" id="ARBA00005054"/>
    </source>
</evidence>
<gene>
    <name evidence="4" type="primary">purN</name>
    <name evidence="6" type="ORF">IAC59_09610</name>
</gene>
<evidence type="ECO:0000256" key="3">
    <source>
        <dbReference type="ARBA" id="ARBA00022755"/>
    </source>
</evidence>
<feature type="domain" description="Formyl transferase N-terminal" evidence="5">
    <location>
        <begin position="3"/>
        <end position="187"/>
    </location>
</feature>
<dbReference type="HAMAP" id="MF_01930">
    <property type="entry name" value="PurN"/>
    <property type="match status" value="1"/>
</dbReference>
<dbReference type="AlphaFoldDB" id="A0A9D1LSW5"/>
<reference evidence="6" key="1">
    <citation type="submission" date="2020-10" db="EMBL/GenBank/DDBJ databases">
        <authorList>
            <person name="Gilroy R."/>
        </authorList>
    </citation>
    <scope>NUCLEOTIDE SEQUENCE</scope>
    <source>
        <strain evidence="6">ChiSxjej2B14-8506</strain>
    </source>
</reference>
<dbReference type="EMBL" id="DVNK01000057">
    <property type="protein sequence ID" value="HIU47493.1"/>
    <property type="molecule type" value="Genomic_DNA"/>
</dbReference>
<dbReference type="PANTHER" id="PTHR43369">
    <property type="entry name" value="PHOSPHORIBOSYLGLYCINAMIDE FORMYLTRANSFERASE"/>
    <property type="match status" value="1"/>
</dbReference>
<sequence length="220" mass="23521">MKQIVAMVSGGGSNLQAIFDAIDRSEIDGKVTLVISSARKAYALERARMRGIPTLALPRAAFKTAEECHAARHKALIEANPDLIVLAGYLGILGAETIDAFPNRILNIHPALIPSFCGKGMYGHYVHEAALAYGVKLSGATVHFVSRDIDAGPIVFQRSVPVEPDDTPDTLAARILPIEHTILPEAVRLFCEDRLAIDGRHVTILPPGGLTTDEAGKAGQ</sequence>
<feature type="binding site" evidence="4">
    <location>
        <begin position="12"/>
        <end position="14"/>
    </location>
    <ligand>
        <name>N(1)-(5-phospho-beta-D-ribosyl)glycinamide</name>
        <dbReference type="ChEBI" id="CHEBI:143788"/>
    </ligand>
</feature>
<feature type="active site" description="Proton donor" evidence="4">
    <location>
        <position position="109"/>
    </location>
</feature>
<evidence type="ECO:0000256" key="2">
    <source>
        <dbReference type="ARBA" id="ARBA00022679"/>
    </source>
</evidence>
<dbReference type="InterPro" id="IPR004607">
    <property type="entry name" value="GART"/>
</dbReference>
<feature type="site" description="Raises pKa of active site His" evidence="4">
    <location>
        <position position="150"/>
    </location>
</feature>
<evidence type="ECO:0000313" key="7">
    <source>
        <dbReference type="Proteomes" id="UP000824123"/>
    </source>
</evidence>
<reference evidence="6" key="2">
    <citation type="journal article" date="2021" name="PeerJ">
        <title>Extensive microbial diversity within the chicken gut microbiome revealed by metagenomics and culture.</title>
        <authorList>
            <person name="Gilroy R."/>
            <person name="Ravi A."/>
            <person name="Getino M."/>
            <person name="Pursley I."/>
            <person name="Horton D.L."/>
            <person name="Alikhan N.F."/>
            <person name="Baker D."/>
            <person name="Gharbi K."/>
            <person name="Hall N."/>
            <person name="Watson M."/>
            <person name="Adriaenssens E.M."/>
            <person name="Foster-Nyarko E."/>
            <person name="Jarju S."/>
            <person name="Secka A."/>
            <person name="Antonio M."/>
            <person name="Oren A."/>
            <person name="Chaudhuri R.R."/>
            <person name="La Ragione R."/>
            <person name="Hildebrand F."/>
            <person name="Pallen M.J."/>
        </authorList>
    </citation>
    <scope>NUCLEOTIDE SEQUENCE</scope>
    <source>
        <strain evidence="6">ChiSxjej2B14-8506</strain>
    </source>
</reference>
<comment type="catalytic activity">
    <reaction evidence="4">
        <text>N(1)-(5-phospho-beta-D-ribosyl)glycinamide + (6R)-10-formyltetrahydrofolate = N(2)-formyl-N(1)-(5-phospho-beta-D-ribosyl)glycinamide + (6S)-5,6,7,8-tetrahydrofolate + H(+)</text>
        <dbReference type="Rhea" id="RHEA:15053"/>
        <dbReference type="ChEBI" id="CHEBI:15378"/>
        <dbReference type="ChEBI" id="CHEBI:57453"/>
        <dbReference type="ChEBI" id="CHEBI:143788"/>
        <dbReference type="ChEBI" id="CHEBI:147286"/>
        <dbReference type="ChEBI" id="CHEBI:195366"/>
        <dbReference type="EC" id="2.1.2.2"/>
    </reaction>
</comment>
<dbReference type="EC" id="2.1.2.2" evidence="4"/>
<comment type="caution">
    <text evidence="6">The sequence shown here is derived from an EMBL/GenBank/DDBJ whole genome shotgun (WGS) entry which is preliminary data.</text>
</comment>
<organism evidence="6 7">
    <name type="scientific">Candidatus Fimadaptatus faecigallinarum</name>
    <dbReference type="NCBI Taxonomy" id="2840814"/>
    <lineage>
        <taxon>Bacteria</taxon>
        <taxon>Bacillati</taxon>
        <taxon>Bacillota</taxon>
        <taxon>Clostridia</taxon>
        <taxon>Eubacteriales</taxon>
        <taxon>Candidatus Fimadaptatus</taxon>
    </lineage>
</organism>
<accession>A0A9D1LSW5</accession>
<dbReference type="SUPFAM" id="SSF53328">
    <property type="entry name" value="Formyltransferase"/>
    <property type="match status" value="1"/>
</dbReference>
<dbReference type="Gene3D" id="3.40.50.170">
    <property type="entry name" value="Formyl transferase, N-terminal domain"/>
    <property type="match status" value="1"/>
</dbReference>